<keyword evidence="1" id="KW-0732">Signal</keyword>
<evidence type="ECO:0000256" key="1">
    <source>
        <dbReference type="SAM" id="SignalP"/>
    </source>
</evidence>
<protein>
    <submittedName>
        <fullName evidence="3">Peptidoglycan-binding protein</fullName>
    </submittedName>
</protein>
<gene>
    <name evidence="3" type="ORF">HK439_04575</name>
</gene>
<dbReference type="EMBL" id="JABFCZ010000004">
    <property type="protein sequence ID" value="MBD1545524.1"/>
    <property type="molecule type" value="Genomic_DNA"/>
</dbReference>
<dbReference type="RefSeq" id="WP_190290191.1">
    <property type="nucleotide sequence ID" value="NZ_JABFCZ010000004.1"/>
</dbReference>
<dbReference type="InterPro" id="IPR036365">
    <property type="entry name" value="PGBD-like_sf"/>
</dbReference>
<evidence type="ECO:0000259" key="2">
    <source>
        <dbReference type="Pfam" id="PF01471"/>
    </source>
</evidence>
<dbReference type="InterPro" id="IPR002477">
    <property type="entry name" value="Peptidoglycan-bd-like"/>
</dbReference>
<name>A0A926NS89_9HYPH</name>
<feature type="domain" description="Peptidoglycan binding-like" evidence="2">
    <location>
        <begin position="189"/>
        <end position="241"/>
    </location>
</feature>
<feature type="chain" id="PRO_5037802689" evidence="1">
    <location>
        <begin position="32"/>
        <end position="254"/>
    </location>
</feature>
<evidence type="ECO:0000313" key="3">
    <source>
        <dbReference type="EMBL" id="MBD1545524.1"/>
    </source>
</evidence>
<proteinExistence type="predicted"/>
<reference evidence="3" key="1">
    <citation type="submission" date="2020-05" db="EMBL/GenBank/DDBJ databases">
        <title>Identification of trans-AT polyketide cluster in two marine bacteria, producers of a novel glutaramide-containing polyketide sesbanimide D and analogs.</title>
        <authorList>
            <person name="Kacar D."/>
            <person name="Rodriguez P."/>
            <person name="Canedo L."/>
            <person name="Gonzalez E."/>
            <person name="Galan B."/>
            <person name="De La Calle F."/>
            <person name="Garcia J.L."/>
        </authorList>
    </citation>
    <scope>NUCLEOTIDE SEQUENCE</scope>
    <source>
        <strain evidence="3">PHM038</strain>
    </source>
</reference>
<evidence type="ECO:0000313" key="4">
    <source>
        <dbReference type="Proteomes" id="UP000598467"/>
    </source>
</evidence>
<dbReference type="SUPFAM" id="SSF47090">
    <property type="entry name" value="PGBD-like"/>
    <property type="match status" value="1"/>
</dbReference>
<dbReference type="Gene3D" id="1.10.101.10">
    <property type="entry name" value="PGBD-like superfamily/PGBD"/>
    <property type="match status" value="1"/>
</dbReference>
<dbReference type="AlphaFoldDB" id="A0A926NS89"/>
<dbReference type="InterPro" id="IPR036366">
    <property type="entry name" value="PGBDSf"/>
</dbReference>
<sequence>MTRTSVMKSMMLPFIPAALAGSLFCSETARAGDDPDIMAKTGQCYGASYSRQEGPVKDLRISFRRSASNENGWNTFVDFQLSQWGVPNDTYGFTANCTATGGEIVCGIECDGGQLRLQMAKDGRLFAEAVGLRYDMTRGPDSLLPPVMEADGLTLSSIFALSPIGKPGEECAVSPQQTFVALQAGDLSPRVKILETKLNRLGHFLQFPNMVFDETTTKAVESFQTQYNIPVTGVVDQRTAETIESAALTSAGGC</sequence>
<dbReference type="Proteomes" id="UP000598467">
    <property type="component" value="Unassembled WGS sequence"/>
</dbReference>
<dbReference type="Pfam" id="PF01471">
    <property type="entry name" value="PG_binding_1"/>
    <property type="match status" value="1"/>
</dbReference>
<accession>A0A926NS89</accession>
<organism evidence="3 4">
    <name type="scientific">Roseibium aggregatum</name>
    <dbReference type="NCBI Taxonomy" id="187304"/>
    <lineage>
        <taxon>Bacteria</taxon>
        <taxon>Pseudomonadati</taxon>
        <taxon>Pseudomonadota</taxon>
        <taxon>Alphaproteobacteria</taxon>
        <taxon>Hyphomicrobiales</taxon>
        <taxon>Stappiaceae</taxon>
        <taxon>Roseibium</taxon>
    </lineage>
</organism>
<feature type="signal peptide" evidence="1">
    <location>
        <begin position="1"/>
        <end position="31"/>
    </location>
</feature>
<comment type="caution">
    <text evidence="3">The sequence shown here is derived from an EMBL/GenBank/DDBJ whole genome shotgun (WGS) entry which is preliminary data.</text>
</comment>